<keyword evidence="3 5" id="KW-0175">Coiled coil</keyword>
<gene>
    <name evidence="7" type="ORF">Cboi02_000057100</name>
</gene>
<dbReference type="GO" id="GO:0005730">
    <property type="term" value="C:nucleolus"/>
    <property type="evidence" value="ECO:0007669"/>
    <property type="project" value="UniProtKB-SubCell"/>
</dbReference>
<dbReference type="AlphaFoldDB" id="A0A9W6SUC4"/>
<feature type="compositionally biased region" description="Basic and acidic residues" evidence="6">
    <location>
        <begin position="85"/>
        <end position="98"/>
    </location>
</feature>
<organism evidence="7 8">
    <name type="scientific">Candida boidinii</name>
    <name type="common">Yeast</name>
    <dbReference type="NCBI Taxonomy" id="5477"/>
    <lineage>
        <taxon>Eukaryota</taxon>
        <taxon>Fungi</taxon>
        <taxon>Dikarya</taxon>
        <taxon>Ascomycota</taxon>
        <taxon>Saccharomycotina</taxon>
        <taxon>Pichiomycetes</taxon>
        <taxon>Pichiales</taxon>
        <taxon>Pichiaceae</taxon>
        <taxon>Ogataea</taxon>
        <taxon>Ogataea/Candida clade</taxon>
    </lineage>
</organism>
<accession>A0A9W6SUC4</accession>
<reference evidence="7" key="1">
    <citation type="submission" date="2023-04" db="EMBL/GenBank/DDBJ databases">
        <title>Candida boidinii NBRC 10035.</title>
        <authorList>
            <person name="Ichikawa N."/>
            <person name="Sato H."/>
            <person name="Tonouchi N."/>
        </authorList>
    </citation>
    <scope>NUCLEOTIDE SEQUENCE</scope>
    <source>
        <strain evidence="7">NBRC 10035</strain>
    </source>
</reference>
<dbReference type="Pfam" id="PF09805">
    <property type="entry name" value="Nop25"/>
    <property type="match status" value="1"/>
</dbReference>
<feature type="compositionally biased region" description="Acidic residues" evidence="6">
    <location>
        <begin position="120"/>
        <end position="130"/>
    </location>
</feature>
<comment type="caution">
    <text evidence="7">The sequence shown here is derived from an EMBL/GenBank/DDBJ whole genome shotgun (WGS) entry which is preliminary data.</text>
</comment>
<evidence type="ECO:0000256" key="3">
    <source>
        <dbReference type="ARBA" id="ARBA00023054"/>
    </source>
</evidence>
<keyword evidence="4" id="KW-0539">Nucleus</keyword>
<evidence type="ECO:0000256" key="6">
    <source>
        <dbReference type="SAM" id="MobiDB-lite"/>
    </source>
</evidence>
<sequence length="265" mass="31272">MGKPNREILSGGKKYHQKKTRAHQVDEVVFNKDDRVEYLTGFHKRKLQRKKKAQEYLAEQERLNRLEERRQIREERQTQIQKRLEEINKTKNDLRISDSSDDEDDDFKDTKKRKVRKESDDEDNDSDESTEWTGFNDNDDADNDDDDDQDDDEGETNLTKHGIMKQIYRIDDEDASVTGKSVVTIESIDNDDFDSNGINSKIAQLNHVDLSKSKEVLDKSIERAKKYARLVGVDNKPKKVKKKKFRYLSKTERKIKNLKEKKKKF</sequence>
<proteinExistence type="inferred from homology"/>
<feature type="coiled-coil region" evidence="5">
    <location>
        <begin position="49"/>
        <end position="83"/>
    </location>
</feature>
<name>A0A9W6SUC4_CANBO</name>
<feature type="region of interest" description="Disordered" evidence="6">
    <location>
        <begin position="1"/>
        <end position="22"/>
    </location>
</feature>
<evidence type="ECO:0000256" key="1">
    <source>
        <dbReference type="ARBA" id="ARBA00004604"/>
    </source>
</evidence>
<evidence type="ECO:0000256" key="4">
    <source>
        <dbReference type="ARBA" id="ARBA00023242"/>
    </source>
</evidence>
<feature type="compositionally biased region" description="Basic residues" evidence="6">
    <location>
        <begin position="13"/>
        <end position="22"/>
    </location>
</feature>
<dbReference type="PANTHER" id="PTHR14577:SF0">
    <property type="entry name" value="NUCLEOLAR PROTEIN 12"/>
    <property type="match status" value="1"/>
</dbReference>
<evidence type="ECO:0000256" key="2">
    <source>
        <dbReference type="ARBA" id="ARBA00007175"/>
    </source>
</evidence>
<evidence type="ECO:0000313" key="7">
    <source>
        <dbReference type="EMBL" id="GME67140.1"/>
    </source>
</evidence>
<dbReference type="GO" id="GO:0019843">
    <property type="term" value="F:rRNA binding"/>
    <property type="evidence" value="ECO:0007669"/>
    <property type="project" value="TreeGrafter"/>
</dbReference>
<feature type="compositionally biased region" description="Acidic residues" evidence="6">
    <location>
        <begin position="137"/>
        <end position="155"/>
    </location>
</feature>
<feature type="region of interest" description="Disordered" evidence="6">
    <location>
        <begin position="85"/>
        <end position="163"/>
    </location>
</feature>
<dbReference type="PANTHER" id="PTHR14577">
    <property type="entry name" value="NUCLEOLAR PROTEIN 12"/>
    <property type="match status" value="1"/>
</dbReference>
<evidence type="ECO:0000313" key="8">
    <source>
        <dbReference type="Proteomes" id="UP001165120"/>
    </source>
</evidence>
<protein>
    <submittedName>
        <fullName evidence="7">Unnamed protein product</fullName>
    </submittedName>
</protein>
<dbReference type="Proteomes" id="UP001165120">
    <property type="component" value="Unassembled WGS sequence"/>
</dbReference>
<comment type="similarity">
    <text evidence="2">Belongs to the RRP17 family.</text>
</comment>
<dbReference type="EMBL" id="BSXN01000107">
    <property type="protein sequence ID" value="GME67140.1"/>
    <property type="molecule type" value="Genomic_DNA"/>
</dbReference>
<comment type="subcellular location">
    <subcellularLocation>
        <location evidence="1">Nucleus</location>
        <location evidence="1">Nucleolus</location>
    </subcellularLocation>
</comment>
<dbReference type="InterPro" id="IPR019186">
    <property type="entry name" value="Nucleolar_protein_12"/>
</dbReference>
<evidence type="ECO:0000256" key="5">
    <source>
        <dbReference type="SAM" id="Coils"/>
    </source>
</evidence>
<keyword evidence="8" id="KW-1185">Reference proteome</keyword>